<comment type="function">
    <text evidence="6">Specifically deaminates adenosine-37 to inosine in tRNA-Ala.</text>
</comment>
<keyword evidence="1" id="KW-0819">tRNA processing</keyword>
<evidence type="ECO:0000256" key="8">
    <source>
        <dbReference type="ARBA" id="ARBA00038940"/>
    </source>
</evidence>
<dbReference type="VEuPathDB" id="VectorBase:GPPI004586"/>
<dbReference type="PANTHER" id="PTHR46516:SF1">
    <property type="entry name" value="TRNA-SPECIFIC ADENOSINE DEAMINASE 1"/>
    <property type="match status" value="1"/>
</dbReference>
<evidence type="ECO:0000256" key="4">
    <source>
        <dbReference type="ARBA" id="ARBA00022833"/>
    </source>
</evidence>
<evidence type="ECO:0000256" key="1">
    <source>
        <dbReference type="ARBA" id="ARBA00022694"/>
    </source>
</evidence>
<evidence type="ECO:0000256" key="10">
    <source>
        <dbReference type="ARBA" id="ARBA00041760"/>
    </source>
</evidence>
<evidence type="ECO:0000256" key="11">
    <source>
        <dbReference type="ARBA" id="ARBA00047635"/>
    </source>
</evidence>
<keyword evidence="4" id="KW-0862">Zinc</keyword>
<evidence type="ECO:0000256" key="2">
    <source>
        <dbReference type="ARBA" id="ARBA00022723"/>
    </source>
</evidence>
<dbReference type="GO" id="GO:0043829">
    <property type="term" value="F:tRNA-specific adenosine-37 deaminase activity"/>
    <property type="evidence" value="ECO:0007669"/>
    <property type="project" value="UniProtKB-EC"/>
</dbReference>
<keyword evidence="14" id="KW-1185">Reference proteome</keyword>
<dbReference type="EMBL" id="JXJN01001683">
    <property type="status" value="NOT_ANNOTATED_CDS"/>
    <property type="molecule type" value="Genomic_DNA"/>
</dbReference>
<dbReference type="Proteomes" id="UP000092460">
    <property type="component" value="Unassembled WGS sequence"/>
</dbReference>
<evidence type="ECO:0000313" key="14">
    <source>
        <dbReference type="Proteomes" id="UP000092460"/>
    </source>
</evidence>
<reference evidence="14" key="1">
    <citation type="submission" date="2015-01" db="EMBL/GenBank/DDBJ databases">
        <authorList>
            <person name="Aksoy S."/>
            <person name="Warren W."/>
            <person name="Wilson R.K."/>
        </authorList>
    </citation>
    <scope>NUCLEOTIDE SEQUENCE [LARGE SCALE GENOMIC DNA]</scope>
    <source>
        <strain evidence="14">IAEA</strain>
    </source>
</reference>
<comment type="catalytic activity">
    <reaction evidence="11">
        <text>adenosine(37) in tRNA(Ala) + H2O + H(+) = inosine(37) in tRNA(Ala) + NH4(+)</text>
        <dbReference type="Rhea" id="RHEA:50968"/>
        <dbReference type="Rhea" id="RHEA-COMP:12855"/>
        <dbReference type="Rhea" id="RHEA-COMP:12856"/>
        <dbReference type="ChEBI" id="CHEBI:15377"/>
        <dbReference type="ChEBI" id="CHEBI:15378"/>
        <dbReference type="ChEBI" id="CHEBI:28938"/>
        <dbReference type="ChEBI" id="CHEBI:74411"/>
        <dbReference type="ChEBI" id="CHEBI:82852"/>
        <dbReference type="EC" id="3.5.4.34"/>
    </reaction>
</comment>
<dbReference type="PANTHER" id="PTHR46516">
    <property type="entry name" value="TRNA-SPECIFIC ADENOSINE DEAMINASE 1"/>
    <property type="match status" value="1"/>
</dbReference>
<dbReference type="SMART" id="SM00552">
    <property type="entry name" value="ADEAMc"/>
    <property type="match status" value="1"/>
</dbReference>
<sequence length="423" mass="48242">MDNFVNETIFPSIEKMASMCFAKFKSLPKTGKPTDTEWTVLAAVVECDEKGGTCKVVSLGCGTKCIGKSKLCKRGLILNDSHAEVLARRSLLRYFYKEIKKAINAPKEKQSIFTWCEKRRKLYLKTGVTYHFLSTQLPCGDACIKTSSNDLHEYHEPNAKKLKTTNEYDSENSLGDLVYTGAKLLDPQHKDCMEQSVGAMRTKPGKGEPTLSMSCSDKLAKWQLMGIQGALIAALLAEPIYLKSMTFYGNNSSLECLERAIWQRFIKDSKFNHSIYGLHKPEIRRYIASEFLYKQVPNKKPSPNGLAWCDIELKDKPYEVSVNGKRQGIISKKLHSPEASLKISKFHLFSEFLDILKLKPILLETFGLTIENVEKLNYLKAKCLSKTYQTAWLEAKTKYFKQWSEKPENLIKFYTNKIIIDDE</sequence>
<accession>A0A1B0AQ59</accession>
<dbReference type="Pfam" id="PF02137">
    <property type="entry name" value="A_deamin"/>
    <property type="match status" value="1"/>
</dbReference>
<dbReference type="GO" id="GO:0046872">
    <property type="term" value="F:metal ion binding"/>
    <property type="evidence" value="ECO:0007669"/>
    <property type="project" value="UniProtKB-KW"/>
</dbReference>
<evidence type="ECO:0000256" key="6">
    <source>
        <dbReference type="ARBA" id="ARBA00037784"/>
    </source>
</evidence>
<evidence type="ECO:0000256" key="3">
    <source>
        <dbReference type="ARBA" id="ARBA00022801"/>
    </source>
</evidence>
<dbReference type="EC" id="3.5.4.34" evidence="8"/>
<protein>
    <recommendedName>
        <fullName evidence="9">tRNA-specific adenosine deaminase 1</fullName>
        <ecNumber evidence="8">3.5.4.34</ecNumber>
    </recommendedName>
    <alternativeName>
        <fullName evidence="10">tRNA-specific adenosine-37 deaminase</fullName>
    </alternativeName>
</protein>
<dbReference type="STRING" id="67801.A0A1B0AQ59"/>
<proteinExistence type="inferred from homology"/>
<comment type="similarity">
    <text evidence="7">Belongs to the ADAT1 family.</text>
</comment>
<evidence type="ECO:0000256" key="9">
    <source>
        <dbReference type="ARBA" id="ARBA00040502"/>
    </source>
</evidence>
<dbReference type="PROSITE" id="PS50141">
    <property type="entry name" value="A_DEAMIN_EDITASE"/>
    <property type="match status" value="1"/>
</dbReference>
<dbReference type="GO" id="GO:0008033">
    <property type="term" value="P:tRNA processing"/>
    <property type="evidence" value="ECO:0007669"/>
    <property type="project" value="UniProtKB-KW"/>
</dbReference>
<dbReference type="AlphaFoldDB" id="A0A1B0AQ59"/>
<evidence type="ECO:0000259" key="12">
    <source>
        <dbReference type="PROSITE" id="PS50141"/>
    </source>
</evidence>
<comment type="cofactor">
    <cofactor evidence="5">
        <name>1D-myo-inositol hexakisphosphate</name>
        <dbReference type="ChEBI" id="CHEBI:58130"/>
    </cofactor>
</comment>
<organism evidence="13 14">
    <name type="scientific">Glossina palpalis gambiensis</name>
    <dbReference type="NCBI Taxonomy" id="67801"/>
    <lineage>
        <taxon>Eukaryota</taxon>
        <taxon>Metazoa</taxon>
        <taxon>Ecdysozoa</taxon>
        <taxon>Arthropoda</taxon>
        <taxon>Hexapoda</taxon>
        <taxon>Insecta</taxon>
        <taxon>Pterygota</taxon>
        <taxon>Neoptera</taxon>
        <taxon>Endopterygota</taxon>
        <taxon>Diptera</taxon>
        <taxon>Brachycera</taxon>
        <taxon>Muscomorpha</taxon>
        <taxon>Hippoboscoidea</taxon>
        <taxon>Glossinidae</taxon>
        <taxon>Glossina</taxon>
    </lineage>
</organism>
<reference evidence="13" key="2">
    <citation type="submission" date="2020-05" db="UniProtKB">
        <authorList>
            <consortium name="EnsemblMetazoa"/>
        </authorList>
    </citation>
    <scope>IDENTIFICATION</scope>
    <source>
        <strain evidence="13">IAEA</strain>
    </source>
</reference>
<keyword evidence="2" id="KW-0479">Metal-binding</keyword>
<dbReference type="InterPro" id="IPR002466">
    <property type="entry name" value="A_deamin"/>
</dbReference>
<evidence type="ECO:0000256" key="7">
    <source>
        <dbReference type="ARBA" id="ARBA00038326"/>
    </source>
</evidence>
<dbReference type="EnsemblMetazoa" id="GPPI004586-RA">
    <property type="protein sequence ID" value="GPPI004586-PA"/>
    <property type="gene ID" value="GPPI004586"/>
</dbReference>
<keyword evidence="3" id="KW-0378">Hydrolase</keyword>
<evidence type="ECO:0000313" key="13">
    <source>
        <dbReference type="EnsemblMetazoa" id="GPPI004586-PA"/>
    </source>
</evidence>
<feature type="domain" description="A to I editase" evidence="12">
    <location>
        <begin position="58"/>
        <end position="413"/>
    </location>
</feature>
<evidence type="ECO:0000256" key="5">
    <source>
        <dbReference type="ARBA" id="ARBA00037026"/>
    </source>
</evidence>
<name>A0A1B0AQ59_9MUSC</name>
<dbReference type="GO" id="GO:0003723">
    <property type="term" value="F:RNA binding"/>
    <property type="evidence" value="ECO:0007669"/>
    <property type="project" value="InterPro"/>
</dbReference>